<gene>
    <name evidence="1" type="ORF">I4F81_004409</name>
</gene>
<organism evidence="1 2">
    <name type="scientific">Pyropia yezoensis</name>
    <name type="common">Susabi-nori</name>
    <name type="synonym">Porphyra yezoensis</name>
    <dbReference type="NCBI Taxonomy" id="2788"/>
    <lineage>
        <taxon>Eukaryota</taxon>
        <taxon>Rhodophyta</taxon>
        <taxon>Bangiophyceae</taxon>
        <taxon>Bangiales</taxon>
        <taxon>Bangiaceae</taxon>
        <taxon>Pyropia</taxon>
    </lineage>
</organism>
<protein>
    <submittedName>
        <fullName evidence="1">Uncharacterized protein</fullName>
    </submittedName>
</protein>
<evidence type="ECO:0000313" key="1">
    <source>
        <dbReference type="EMBL" id="KAK1861829.1"/>
    </source>
</evidence>
<dbReference type="Proteomes" id="UP000798662">
    <property type="component" value="Chromosome 1"/>
</dbReference>
<proteinExistence type="predicted"/>
<accession>A0ACC3BUV4</accession>
<reference evidence="1" key="1">
    <citation type="submission" date="2019-11" db="EMBL/GenBank/DDBJ databases">
        <title>Nori genome reveals adaptations in red seaweeds to the harsh intertidal environment.</title>
        <authorList>
            <person name="Wang D."/>
            <person name="Mao Y."/>
        </authorList>
    </citation>
    <scope>NUCLEOTIDE SEQUENCE</scope>
    <source>
        <tissue evidence="1">Gametophyte</tissue>
    </source>
</reference>
<dbReference type="EMBL" id="CM020618">
    <property type="protein sequence ID" value="KAK1861829.1"/>
    <property type="molecule type" value="Genomic_DNA"/>
</dbReference>
<name>A0ACC3BUV4_PYRYE</name>
<keyword evidence="2" id="KW-1185">Reference proteome</keyword>
<evidence type="ECO:0000313" key="2">
    <source>
        <dbReference type="Proteomes" id="UP000798662"/>
    </source>
</evidence>
<sequence length="115" mass="12645">MAPDPRLVPGASVHALDKHVKSFAECACLYGSVADSKHIPGRVLSTQRKPGAVTTTEAQKKVHHKSDHRSNTSEYHRDANTRNTHGTRRMKGEPPPREGGDSIRGARARTRKQTT</sequence>
<comment type="caution">
    <text evidence="1">The sequence shown here is derived from an EMBL/GenBank/DDBJ whole genome shotgun (WGS) entry which is preliminary data.</text>
</comment>